<evidence type="ECO:0000256" key="1">
    <source>
        <dbReference type="SAM" id="MobiDB-lite"/>
    </source>
</evidence>
<gene>
    <name evidence="2" type="ORF">TSPGSL018_12149</name>
</gene>
<accession>A0A061R8Q0</accession>
<organism evidence="2">
    <name type="scientific">Tetraselmis sp. GSL018</name>
    <dbReference type="NCBI Taxonomy" id="582737"/>
    <lineage>
        <taxon>Eukaryota</taxon>
        <taxon>Viridiplantae</taxon>
        <taxon>Chlorophyta</taxon>
        <taxon>core chlorophytes</taxon>
        <taxon>Chlorodendrophyceae</taxon>
        <taxon>Chlorodendrales</taxon>
        <taxon>Chlorodendraceae</taxon>
        <taxon>Tetraselmis</taxon>
    </lineage>
</organism>
<name>A0A061R8Q0_9CHLO</name>
<feature type="compositionally biased region" description="Basic residues" evidence="1">
    <location>
        <begin position="58"/>
        <end position="67"/>
    </location>
</feature>
<feature type="compositionally biased region" description="Basic and acidic residues" evidence="1">
    <location>
        <begin position="71"/>
        <end position="82"/>
    </location>
</feature>
<proteinExistence type="predicted"/>
<evidence type="ECO:0000313" key="2">
    <source>
        <dbReference type="EMBL" id="JAC67045.1"/>
    </source>
</evidence>
<dbReference type="EMBL" id="GBEZ01019525">
    <property type="protein sequence ID" value="JAC67045.1"/>
    <property type="molecule type" value="Transcribed_RNA"/>
</dbReference>
<protein>
    <submittedName>
        <fullName evidence="2">Uncharacterized protein</fullName>
    </submittedName>
</protein>
<dbReference type="AlphaFoldDB" id="A0A061R8Q0"/>
<feature type="region of interest" description="Disordered" evidence="1">
    <location>
        <begin position="1"/>
        <end position="82"/>
    </location>
</feature>
<sequence length="82" mass="8982">GKSKGVTGRGTVERRKRSRAPSPGLESGRSRCHPLLSTPPSPRFSLLGGQKSAASRVHGGRWAKGVRQRQMIRDPHEDQGRE</sequence>
<reference evidence="2" key="1">
    <citation type="submission" date="2014-05" db="EMBL/GenBank/DDBJ databases">
        <title>The transcriptome of the halophilic microalga Tetraselmis sp. GSL018 isolated from the Great Salt Lake, Utah.</title>
        <authorList>
            <person name="Jinkerson R.E."/>
            <person name="D'Adamo S."/>
            <person name="Posewitz M.C."/>
        </authorList>
    </citation>
    <scope>NUCLEOTIDE SEQUENCE</scope>
    <source>
        <strain evidence="2">GSL018</strain>
    </source>
</reference>
<feature type="non-terminal residue" evidence="2">
    <location>
        <position position="1"/>
    </location>
</feature>